<dbReference type="EMBL" id="JACHHJ010000001">
    <property type="protein sequence ID" value="MBB6448190.1"/>
    <property type="molecule type" value="Genomic_DNA"/>
</dbReference>
<gene>
    <name evidence="2" type="ORF">HNR44_000139</name>
</gene>
<evidence type="ECO:0000256" key="1">
    <source>
        <dbReference type="SAM" id="Phobius"/>
    </source>
</evidence>
<keyword evidence="1" id="KW-1133">Transmembrane helix</keyword>
<evidence type="ECO:0000313" key="2">
    <source>
        <dbReference type="EMBL" id="MBB6448190.1"/>
    </source>
</evidence>
<organism evidence="2 3">
    <name type="scientific">Geomicrobium halophilum</name>
    <dbReference type="NCBI Taxonomy" id="549000"/>
    <lineage>
        <taxon>Bacteria</taxon>
        <taxon>Bacillati</taxon>
        <taxon>Bacillota</taxon>
        <taxon>Bacilli</taxon>
        <taxon>Bacillales</taxon>
        <taxon>Geomicrobium</taxon>
    </lineage>
</organism>
<reference evidence="2 3" key="1">
    <citation type="submission" date="2020-08" db="EMBL/GenBank/DDBJ databases">
        <title>Genomic Encyclopedia of Type Strains, Phase IV (KMG-IV): sequencing the most valuable type-strain genomes for metagenomic binning, comparative biology and taxonomic classification.</title>
        <authorList>
            <person name="Goeker M."/>
        </authorList>
    </citation>
    <scope>NUCLEOTIDE SEQUENCE [LARGE SCALE GENOMIC DNA]</scope>
    <source>
        <strain evidence="2 3">DSM 21769</strain>
    </source>
</reference>
<keyword evidence="3" id="KW-1185">Reference proteome</keyword>
<feature type="transmembrane region" description="Helical" evidence="1">
    <location>
        <begin position="12"/>
        <end position="32"/>
    </location>
</feature>
<sequence length="65" mass="7347">MMLTLAILVKRYSALIGGYFLFYYLYSGELYIDVFDVSIPIFLIIGLSFLNALGVPYLKKLATAE</sequence>
<keyword evidence="1" id="KW-0812">Transmembrane</keyword>
<proteinExistence type="predicted"/>
<dbReference type="Proteomes" id="UP000568839">
    <property type="component" value="Unassembled WGS sequence"/>
</dbReference>
<accession>A0A841PHC5</accession>
<keyword evidence="1" id="KW-0472">Membrane</keyword>
<evidence type="ECO:0000313" key="3">
    <source>
        <dbReference type="Proteomes" id="UP000568839"/>
    </source>
</evidence>
<name>A0A841PHC5_9BACL</name>
<feature type="transmembrane region" description="Helical" evidence="1">
    <location>
        <begin position="38"/>
        <end position="58"/>
    </location>
</feature>
<comment type="caution">
    <text evidence="2">The sequence shown here is derived from an EMBL/GenBank/DDBJ whole genome shotgun (WGS) entry which is preliminary data.</text>
</comment>
<dbReference type="RefSeq" id="WP_184402213.1">
    <property type="nucleotide sequence ID" value="NZ_JACHHJ010000001.1"/>
</dbReference>
<protein>
    <submittedName>
        <fullName evidence="2">Uncharacterized protein</fullName>
    </submittedName>
</protein>
<dbReference type="AlphaFoldDB" id="A0A841PHC5"/>